<reference evidence="2 3" key="1">
    <citation type="submission" date="2018-11" db="EMBL/GenBank/DDBJ databases">
        <title>Arenibacter aquaticus sp.nov., a marine bacterium isolated from surface seawater in the South China Sea.</title>
        <authorList>
            <person name="Guo J."/>
            <person name="Sun J."/>
        </authorList>
    </citation>
    <scope>NUCLEOTIDE SEQUENCE [LARGE SCALE GENOMIC DNA]</scope>
    <source>
        <strain evidence="2 3">GUO666</strain>
    </source>
</reference>
<accession>A0A3S0BV61</accession>
<dbReference type="RefSeq" id="WP_126164035.1">
    <property type="nucleotide sequence ID" value="NZ_RQPJ01000021.1"/>
</dbReference>
<name>A0A3S0BV61_9FLAO</name>
<feature type="domain" description="Putative auto-transporter adhesin head GIN" evidence="1">
    <location>
        <begin position="46"/>
        <end position="226"/>
    </location>
</feature>
<proteinExistence type="predicted"/>
<dbReference type="OrthoDB" id="942536at2"/>
<dbReference type="InterPro" id="IPR021255">
    <property type="entry name" value="DUF2807"/>
</dbReference>
<dbReference type="AlphaFoldDB" id="A0A3S0BV61"/>
<dbReference type="PROSITE" id="PS51257">
    <property type="entry name" value="PROKAR_LIPOPROTEIN"/>
    <property type="match status" value="1"/>
</dbReference>
<organism evidence="2 3">
    <name type="scientific">Arenibacter aquaticus</name>
    <dbReference type="NCBI Taxonomy" id="2489054"/>
    <lineage>
        <taxon>Bacteria</taxon>
        <taxon>Pseudomonadati</taxon>
        <taxon>Bacteroidota</taxon>
        <taxon>Flavobacteriia</taxon>
        <taxon>Flavobacteriales</taxon>
        <taxon>Flavobacteriaceae</taxon>
        <taxon>Arenibacter</taxon>
    </lineage>
</organism>
<evidence type="ECO:0000313" key="3">
    <source>
        <dbReference type="Proteomes" id="UP000267585"/>
    </source>
</evidence>
<dbReference type="Gene3D" id="2.160.20.120">
    <property type="match status" value="1"/>
</dbReference>
<keyword evidence="3" id="KW-1185">Reference proteome</keyword>
<dbReference type="Pfam" id="PF10988">
    <property type="entry name" value="DUF2807"/>
    <property type="match status" value="1"/>
</dbReference>
<gene>
    <name evidence="2" type="ORF">EHW67_19420</name>
</gene>
<evidence type="ECO:0000313" key="2">
    <source>
        <dbReference type="EMBL" id="RTE52349.1"/>
    </source>
</evidence>
<sequence length="241" mass="25272">MTTLARITITLILAILFSSCGFDINIGNGKRGNGVVEEEHRKVTSNFTSVSASEGISVYITQGSELEILVEADENVIDLIATDIKNSVLHIHSIESIGRASKKVYVSLPIITSLITTSGAHMTTNTDIKTERLDLSATSGSKLQIKELLVDQLNIDTSSGAKITVAGAAQNMVSSASSGSNIKAEDLSAVVCRANASSGADITLNVSQSLIAEASSGGDIRYKGDAKVEQKKSSSGKVKQL</sequence>
<comment type="caution">
    <text evidence="2">The sequence shown here is derived from an EMBL/GenBank/DDBJ whole genome shotgun (WGS) entry which is preliminary data.</text>
</comment>
<evidence type="ECO:0000259" key="1">
    <source>
        <dbReference type="Pfam" id="PF10988"/>
    </source>
</evidence>
<protein>
    <submittedName>
        <fullName evidence="2">DUF2807 domain-containing protein</fullName>
    </submittedName>
</protein>
<dbReference type="EMBL" id="RQPJ01000021">
    <property type="protein sequence ID" value="RTE52349.1"/>
    <property type="molecule type" value="Genomic_DNA"/>
</dbReference>
<dbReference type="Proteomes" id="UP000267585">
    <property type="component" value="Unassembled WGS sequence"/>
</dbReference>